<keyword evidence="4 6" id="KW-1133">Transmembrane helix</keyword>
<keyword evidence="8" id="KW-1185">Reference proteome</keyword>
<feature type="transmembrane region" description="Helical" evidence="6">
    <location>
        <begin position="51"/>
        <end position="70"/>
    </location>
</feature>
<keyword evidence="5 6" id="KW-0472">Membrane</keyword>
<feature type="transmembrane region" description="Helical" evidence="6">
    <location>
        <begin position="152"/>
        <end position="176"/>
    </location>
</feature>
<evidence type="ECO:0000313" key="8">
    <source>
        <dbReference type="Proteomes" id="UP000191931"/>
    </source>
</evidence>
<evidence type="ECO:0000313" key="7">
    <source>
        <dbReference type="EMBL" id="SLM30026.1"/>
    </source>
</evidence>
<name>A0A1W1HC67_9BACT</name>
<keyword evidence="3 6" id="KW-0812">Transmembrane</keyword>
<dbReference type="PANTHER" id="PTHR30213">
    <property type="entry name" value="INNER MEMBRANE PROTEIN YHJD"/>
    <property type="match status" value="1"/>
</dbReference>
<dbReference type="InterPro" id="IPR036390">
    <property type="entry name" value="WH_DNA-bd_sf"/>
</dbReference>
<accession>A0A1W1HC67</accession>
<evidence type="ECO:0000256" key="2">
    <source>
        <dbReference type="ARBA" id="ARBA00022475"/>
    </source>
</evidence>
<feature type="transmembrane region" description="Helical" evidence="6">
    <location>
        <begin position="196"/>
        <end position="219"/>
    </location>
</feature>
<evidence type="ECO:0000256" key="6">
    <source>
        <dbReference type="SAM" id="Phobius"/>
    </source>
</evidence>
<sequence length="435" mass="48773">MDFEYLNHTIAEILVKIFQAGRLLWIKLSACLIMAIKGFREHNTALRASALTFFSLLSIVPVMALAFGIAKGFGFEKLLEKELMNSLAGQEAVAIKIIDFSDKLLSETRGGIMATLGILILIWTVIKMFNHMEQAFNQVWRIKKGRPFLRKLSDYIALFFTAPILFIFASSITLYIKTRLLMMMSEKDHFHILETTVPFFLKLIPFVTMSSLFVFLYLFIPYRQMNVRASLAGGIITGAIYQTGQMIYINFQVGVSHYNAIYGSFAALPLFLTWLQTSWILVLLGAHFAYAWEHTELHGKKEADYSGISFKMQKVISLAIVMTCIRQFAEEKAPLSEDEIATSLNISGSLVNTLIDKLKASQILSEVHTPSGTGWQPARDINKLTISSVIVAMEENGLTDIPVPGTLEFEAIFEAVESMMAAGKISTGMRLLKDI</sequence>
<evidence type="ECO:0000256" key="5">
    <source>
        <dbReference type="ARBA" id="ARBA00023136"/>
    </source>
</evidence>
<keyword evidence="2" id="KW-1003">Cell membrane</keyword>
<dbReference type="RefSeq" id="WP_080807341.1">
    <property type="nucleotide sequence ID" value="NZ_LT828557.1"/>
</dbReference>
<feature type="transmembrane region" description="Helical" evidence="6">
    <location>
        <begin position="271"/>
        <end position="292"/>
    </location>
</feature>
<evidence type="ECO:0000256" key="3">
    <source>
        <dbReference type="ARBA" id="ARBA00022692"/>
    </source>
</evidence>
<dbReference type="NCBIfam" id="TIGR00765">
    <property type="entry name" value="yihY_not_rbn"/>
    <property type="match status" value="1"/>
</dbReference>
<dbReference type="Proteomes" id="UP000191931">
    <property type="component" value="Unassembled WGS sequence"/>
</dbReference>
<protein>
    <submittedName>
        <fullName evidence="7">Predicted tRNA processing ribonuclease Rbn (RNase BN)</fullName>
    </submittedName>
</protein>
<dbReference type="InterPro" id="IPR036388">
    <property type="entry name" value="WH-like_DNA-bd_sf"/>
</dbReference>
<dbReference type="EMBL" id="FWEV01000119">
    <property type="protein sequence ID" value="SLM30026.1"/>
    <property type="molecule type" value="Genomic_DNA"/>
</dbReference>
<gene>
    <name evidence="7" type="ORF">MTBBW1_2050019</name>
</gene>
<reference evidence="7 8" key="1">
    <citation type="submission" date="2017-03" db="EMBL/GenBank/DDBJ databases">
        <authorList>
            <person name="Afonso C.L."/>
            <person name="Miller P.J."/>
            <person name="Scott M.A."/>
            <person name="Spackman E."/>
            <person name="Goraichik I."/>
            <person name="Dimitrov K.M."/>
            <person name="Suarez D.L."/>
            <person name="Swayne D.E."/>
        </authorList>
    </citation>
    <scope>NUCLEOTIDE SEQUENCE [LARGE SCALE GENOMIC DNA]</scope>
    <source>
        <strain evidence="7">PRJEB14757</strain>
    </source>
</reference>
<organism evidence="7 8">
    <name type="scientific">Desulfamplus magnetovallimortis</name>
    <dbReference type="NCBI Taxonomy" id="1246637"/>
    <lineage>
        <taxon>Bacteria</taxon>
        <taxon>Pseudomonadati</taxon>
        <taxon>Thermodesulfobacteriota</taxon>
        <taxon>Desulfobacteria</taxon>
        <taxon>Desulfobacterales</taxon>
        <taxon>Desulfobacteraceae</taxon>
        <taxon>Desulfamplus</taxon>
    </lineage>
</organism>
<dbReference type="GO" id="GO:0005886">
    <property type="term" value="C:plasma membrane"/>
    <property type="evidence" value="ECO:0007669"/>
    <property type="project" value="UniProtKB-SubCell"/>
</dbReference>
<proteinExistence type="predicted"/>
<dbReference type="Gene3D" id="1.10.10.10">
    <property type="entry name" value="Winged helix-like DNA-binding domain superfamily/Winged helix DNA-binding domain"/>
    <property type="match status" value="1"/>
</dbReference>
<feature type="transmembrane region" description="Helical" evidence="6">
    <location>
        <begin position="111"/>
        <end position="131"/>
    </location>
</feature>
<dbReference type="OrthoDB" id="9808671at2"/>
<evidence type="ECO:0000256" key="1">
    <source>
        <dbReference type="ARBA" id="ARBA00004651"/>
    </source>
</evidence>
<dbReference type="STRING" id="1246637.MTBBW1_2050019"/>
<dbReference type="InterPro" id="IPR017039">
    <property type="entry name" value="Virul_fac_BrkB"/>
</dbReference>
<dbReference type="Pfam" id="PF03631">
    <property type="entry name" value="Virul_fac_BrkB"/>
    <property type="match status" value="1"/>
</dbReference>
<dbReference type="AlphaFoldDB" id="A0A1W1HC67"/>
<dbReference type="SUPFAM" id="SSF46785">
    <property type="entry name" value="Winged helix' DNA-binding domain"/>
    <property type="match status" value="1"/>
</dbReference>
<comment type="subcellular location">
    <subcellularLocation>
        <location evidence="1">Cell membrane</location>
        <topology evidence="1">Multi-pass membrane protein</topology>
    </subcellularLocation>
</comment>
<evidence type="ECO:0000256" key="4">
    <source>
        <dbReference type="ARBA" id="ARBA00022989"/>
    </source>
</evidence>
<feature type="transmembrane region" description="Helical" evidence="6">
    <location>
        <begin position="231"/>
        <end position="251"/>
    </location>
</feature>
<dbReference type="PANTHER" id="PTHR30213:SF0">
    <property type="entry name" value="UPF0761 MEMBRANE PROTEIN YIHY"/>
    <property type="match status" value="1"/>
</dbReference>